<gene>
    <name evidence="5" type="primary">rimM</name>
    <name evidence="8" type="ORF">BW247_12960</name>
</gene>
<comment type="subunit">
    <text evidence="5">Binds ribosomal protein uS19.</text>
</comment>
<dbReference type="InterPro" id="IPR011961">
    <property type="entry name" value="RimM"/>
</dbReference>
<comment type="similarity">
    <text evidence="5">Belongs to the RimM family.</text>
</comment>
<dbReference type="NCBIfam" id="TIGR02273">
    <property type="entry name" value="16S_RimM"/>
    <property type="match status" value="1"/>
</dbReference>
<comment type="subcellular location">
    <subcellularLocation>
        <location evidence="5">Cytoplasm</location>
    </subcellularLocation>
</comment>
<evidence type="ECO:0000256" key="2">
    <source>
        <dbReference type="ARBA" id="ARBA00022517"/>
    </source>
</evidence>
<dbReference type="Pfam" id="PF24986">
    <property type="entry name" value="PRC_RimM"/>
    <property type="match status" value="1"/>
</dbReference>
<dbReference type="InterPro" id="IPR009000">
    <property type="entry name" value="Transl_B-barrel_sf"/>
</dbReference>
<organism evidence="8 9">
    <name type="scientific">Acidihalobacter ferrooxydans</name>
    <dbReference type="NCBI Taxonomy" id="1765967"/>
    <lineage>
        <taxon>Bacteria</taxon>
        <taxon>Pseudomonadati</taxon>
        <taxon>Pseudomonadota</taxon>
        <taxon>Gammaproteobacteria</taxon>
        <taxon>Chromatiales</taxon>
        <taxon>Ectothiorhodospiraceae</taxon>
        <taxon>Acidihalobacter</taxon>
    </lineage>
</organism>
<protein>
    <recommendedName>
        <fullName evidence="5">Ribosome maturation factor RimM</fullName>
    </recommendedName>
</protein>
<dbReference type="SUPFAM" id="SSF50346">
    <property type="entry name" value="PRC-barrel domain"/>
    <property type="match status" value="1"/>
</dbReference>
<dbReference type="InterPro" id="IPR056792">
    <property type="entry name" value="PRC_RimM"/>
</dbReference>
<evidence type="ECO:0000256" key="4">
    <source>
        <dbReference type="ARBA" id="ARBA00023186"/>
    </source>
</evidence>
<evidence type="ECO:0000256" key="5">
    <source>
        <dbReference type="HAMAP-Rule" id="MF_00014"/>
    </source>
</evidence>
<dbReference type="InterPro" id="IPR011033">
    <property type="entry name" value="PRC_barrel-like_sf"/>
</dbReference>
<feature type="domain" description="RimM N-terminal" evidence="6">
    <location>
        <begin position="7"/>
        <end position="88"/>
    </location>
</feature>
<accession>A0A1P8ULL1</accession>
<dbReference type="InterPro" id="IPR002676">
    <property type="entry name" value="RimM_N"/>
</dbReference>
<dbReference type="Pfam" id="PF01782">
    <property type="entry name" value="RimM"/>
    <property type="match status" value="1"/>
</dbReference>
<dbReference type="GO" id="GO:0005840">
    <property type="term" value="C:ribosome"/>
    <property type="evidence" value="ECO:0007669"/>
    <property type="project" value="InterPro"/>
</dbReference>
<keyword evidence="4 5" id="KW-0143">Chaperone</keyword>
<dbReference type="GO" id="GO:0043022">
    <property type="term" value="F:ribosome binding"/>
    <property type="evidence" value="ECO:0007669"/>
    <property type="project" value="InterPro"/>
</dbReference>
<dbReference type="InterPro" id="IPR036976">
    <property type="entry name" value="RimM_N_sf"/>
</dbReference>
<keyword evidence="9" id="KW-1185">Reference proteome</keyword>
<dbReference type="GO" id="GO:0006364">
    <property type="term" value="P:rRNA processing"/>
    <property type="evidence" value="ECO:0007669"/>
    <property type="project" value="UniProtKB-UniRule"/>
</dbReference>
<dbReference type="KEGG" id="afy:BW247_12960"/>
<dbReference type="EMBL" id="CP019434">
    <property type="protein sequence ID" value="APZ44707.1"/>
    <property type="molecule type" value="Genomic_DNA"/>
</dbReference>
<dbReference type="HAMAP" id="MF_00014">
    <property type="entry name" value="Ribosome_mat_RimM"/>
    <property type="match status" value="1"/>
</dbReference>
<dbReference type="OrthoDB" id="9783509at2"/>
<evidence type="ECO:0000259" key="6">
    <source>
        <dbReference type="Pfam" id="PF01782"/>
    </source>
</evidence>
<dbReference type="Gene3D" id="2.30.30.240">
    <property type="entry name" value="PRC-barrel domain"/>
    <property type="match status" value="1"/>
</dbReference>
<dbReference type="Proteomes" id="UP000243807">
    <property type="component" value="Chromosome"/>
</dbReference>
<dbReference type="AlphaFoldDB" id="A0A1P8ULL1"/>
<comment type="function">
    <text evidence="5">An accessory protein needed during the final step in the assembly of 30S ribosomal subunit, possibly for assembly of the head region. Essential for efficient processing of 16S rRNA. May be needed both before and after RbfA during the maturation of 16S rRNA. It has affinity for free ribosomal 30S subunits but not for 70S ribosomes.</text>
</comment>
<evidence type="ECO:0000256" key="3">
    <source>
        <dbReference type="ARBA" id="ARBA00022552"/>
    </source>
</evidence>
<proteinExistence type="inferred from homology"/>
<dbReference type="PANTHER" id="PTHR33692">
    <property type="entry name" value="RIBOSOME MATURATION FACTOR RIMM"/>
    <property type="match status" value="1"/>
</dbReference>
<dbReference type="Gene3D" id="2.40.30.60">
    <property type="entry name" value="RimM"/>
    <property type="match status" value="1"/>
</dbReference>
<dbReference type="PANTHER" id="PTHR33692:SF1">
    <property type="entry name" value="RIBOSOME MATURATION FACTOR RIMM"/>
    <property type="match status" value="1"/>
</dbReference>
<keyword evidence="2 5" id="KW-0690">Ribosome biogenesis</keyword>
<comment type="domain">
    <text evidence="5">The PRC barrel domain binds ribosomal protein uS19.</text>
</comment>
<keyword evidence="3 5" id="KW-0698">rRNA processing</keyword>
<name>A0A1P8ULL1_9GAMM</name>
<evidence type="ECO:0000313" key="9">
    <source>
        <dbReference type="Proteomes" id="UP000243807"/>
    </source>
</evidence>
<dbReference type="SUPFAM" id="SSF50447">
    <property type="entry name" value="Translation proteins"/>
    <property type="match status" value="1"/>
</dbReference>
<dbReference type="STRING" id="1765967.BW247_12960"/>
<evidence type="ECO:0000313" key="8">
    <source>
        <dbReference type="EMBL" id="APZ44707.1"/>
    </source>
</evidence>
<keyword evidence="1 5" id="KW-0963">Cytoplasm</keyword>
<evidence type="ECO:0000256" key="1">
    <source>
        <dbReference type="ARBA" id="ARBA00022490"/>
    </source>
</evidence>
<sequence>MEDRIGMGRIGGAFGVRGWLKVRSDTQPPEALLEYSPWQVQQGGMWRTYDVIEGSMHRKGLVVRLAGVTDREQAELLYGADIAVTRSQLESLPAGEYYWADLIGLRVMTTHGVELGELEKLIETGANDVLVVHGDRERLIPYLRPDVVTEIDLAAGVLRVDWDPEF</sequence>
<reference evidence="8 9" key="1">
    <citation type="submission" date="2017-01" db="EMBL/GenBank/DDBJ databases">
        <title>Draft sequence of Acidihalobacter ferrooxidans strain DSM 14175 (strain V8).</title>
        <authorList>
            <person name="Khaleque H.N."/>
            <person name="Ramsay J.P."/>
            <person name="Murphy R.J.T."/>
            <person name="Kaksonen A.H."/>
            <person name="Boxall N.J."/>
            <person name="Watkin E.L.J."/>
        </authorList>
    </citation>
    <scope>NUCLEOTIDE SEQUENCE [LARGE SCALE GENOMIC DNA]</scope>
    <source>
        <strain evidence="8 9">V8</strain>
    </source>
</reference>
<evidence type="ECO:0000259" key="7">
    <source>
        <dbReference type="Pfam" id="PF24986"/>
    </source>
</evidence>
<feature type="domain" description="Ribosome maturation factor RimM PRC barrel" evidence="7">
    <location>
        <begin position="99"/>
        <end position="163"/>
    </location>
</feature>
<dbReference type="GO" id="GO:0042274">
    <property type="term" value="P:ribosomal small subunit biogenesis"/>
    <property type="evidence" value="ECO:0007669"/>
    <property type="project" value="UniProtKB-UniRule"/>
</dbReference>
<dbReference type="GO" id="GO:0005737">
    <property type="term" value="C:cytoplasm"/>
    <property type="evidence" value="ECO:0007669"/>
    <property type="project" value="UniProtKB-SubCell"/>
</dbReference>